<keyword evidence="5" id="KW-1185">Reference proteome</keyword>
<reference evidence="4 5" key="1">
    <citation type="submission" date="2024-11" db="EMBL/GenBank/DDBJ databases">
        <title>A near-complete genome assembly of Cinchona calisaya.</title>
        <authorList>
            <person name="Lian D.C."/>
            <person name="Zhao X.W."/>
            <person name="Wei L."/>
        </authorList>
    </citation>
    <scope>NUCLEOTIDE SEQUENCE [LARGE SCALE GENOMIC DNA]</scope>
    <source>
        <tissue evidence="4">Nenye</tissue>
    </source>
</reference>
<sequence length="405" mass="44589">MRSNQKLLLQSLVQLLQPPTSALPPSQIQCTTSIKQCCQVSRRELAICTNSSLLLILGSQTLEPLNHSMARADESGLVRQNTEQLESDVPQETLHMEIVPQSTEQPVESDVSQNTEQLEESEVVAQSTEQPVENEDVPLNTQQFEPEENSKKAADFCGEQNPTQKAFLEVSIDGVPVGRIVIGLYGDSVPFGAARFSGLVSGAAGISYRRKEFVKITPNYVQHSGVRSYGVDAELARKAGSNLAADRLMDEWEKQYENCSGIRNLARSIGIVVRDPSKPSQKFKLVARKGKLEIDQEQVGVDPNGTEFVISLKDSPELDASTLVIGRVLEGMEVVEKLGQVKTVQENTSSPYFRVAKLIGDKRAVVAERGFNRPYSKLNYFLLGRDGVPELEALAKVEVFVLPDC</sequence>
<evidence type="ECO:0000256" key="2">
    <source>
        <dbReference type="SAM" id="SignalP"/>
    </source>
</evidence>
<gene>
    <name evidence="4" type="ORF">ACH5RR_008612</name>
</gene>
<dbReference type="InterPro" id="IPR044185">
    <property type="entry name" value="CYP26-2-like"/>
</dbReference>
<dbReference type="PANTHER" id="PTHR47724:SF1">
    <property type="entry name" value="PEPTIDYL-PROLYL CIS-TRANS ISOMERASE CYP26-2, CHLOROPLASTIC"/>
    <property type="match status" value="1"/>
</dbReference>
<dbReference type="FunFam" id="2.40.100.10:FF:000040">
    <property type="entry name" value="Peptidyl-prolyl cis-trans isomerase B"/>
    <property type="match status" value="1"/>
</dbReference>
<organism evidence="4 5">
    <name type="scientific">Cinchona calisaya</name>
    <dbReference type="NCBI Taxonomy" id="153742"/>
    <lineage>
        <taxon>Eukaryota</taxon>
        <taxon>Viridiplantae</taxon>
        <taxon>Streptophyta</taxon>
        <taxon>Embryophyta</taxon>
        <taxon>Tracheophyta</taxon>
        <taxon>Spermatophyta</taxon>
        <taxon>Magnoliopsida</taxon>
        <taxon>eudicotyledons</taxon>
        <taxon>Gunneridae</taxon>
        <taxon>Pentapetalae</taxon>
        <taxon>asterids</taxon>
        <taxon>lamiids</taxon>
        <taxon>Gentianales</taxon>
        <taxon>Rubiaceae</taxon>
        <taxon>Cinchonoideae</taxon>
        <taxon>Cinchoneae</taxon>
        <taxon>Cinchona</taxon>
    </lineage>
</organism>
<feature type="region of interest" description="Disordered" evidence="1">
    <location>
        <begin position="100"/>
        <end position="120"/>
    </location>
</feature>
<dbReference type="Proteomes" id="UP001630127">
    <property type="component" value="Unassembled WGS sequence"/>
</dbReference>
<feature type="signal peptide" evidence="2">
    <location>
        <begin position="1"/>
        <end position="22"/>
    </location>
</feature>
<dbReference type="SUPFAM" id="SSF50891">
    <property type="entry name" value="Cyclophilin-like"/>
    <property type="match status" value="1"/>
</dbReference>
<dbReference type="InterPro" id="IPR002130">
    <property type="entry name" value="Cyclophilin-type_PPIase_dom"/>
</dbReference>
<name>A0ABD3AFR4_9GENT</name>
<keyword evidence="2" id="KW-0732">Signal</keyword>
<comment type="caution">
    <text evidence="4">The sequence shown here is derived from an EMBL/GenBank/DDBJ whole genome shotgun (WGS) entry which is preliminary data.</text>
</comment>
<dbReference type="PANTHER" id="PTHR47724">
    <property type="entry name" value="PEPTIDYL-PROLYL CIS-TRANS ISOMERASE CYP26-2, CHLOROPLASTIC"/>
    <property type="match status" value="1"/>
</dbReference>
<dbReference type="AlphaFoldDB" id="A0ABD3AFR4"/>
<evidence type="ECO:0000256" key="1">
    <source>
        <dbReference type="SAM" id="MobiDB-lite"/>
    </source>
</evidence>
<dbReference type="Pfam" id="PF00160">
    <property type="entry name" value="Pro_isomerase"/>
    <property type="match status" value="1"/>
</dbReference>
<protein>
    <recommendedName>
        <fullName evidence="3">PPIase cyclophilin-type domain-containing protein</fullName>
    </recommendedName>
</protein>
<dbReference type="PROSITE" id="PS50072">
    <property type="entry name" value="CSA_PPIASE_2"/>
    <property type="match status" value="1"/>
</dbReference>
<dbReference type="EMBL" id="JBJUIK010000004">
    <property type="protein sequence ID" value="KAL3529290.1"/>
    <property type="molecule type" value="Genomic_DNA"/>
</dbReference>
<evidence type="ECO:0000313" key="4">
    <source>
        <dbReference type="EMBL" id="KAL3529290.1"/>
    </source>
</evidence>
<dbReference type="InterPro" id="IPR029000">
    <property type="entry name" value="Cyclophilin-like_dom_sf"/>
</dbReference>
<feature type="chain" id="PRO_5044780848" description="PPIase cyclophilin-type domain-containing protein" evidence="2">
    <location>
        <begin position="23"/>
        <end position="405"/>
    </location>
</feature>
<feature type="compositionally biased region" description="Polar residues" evidence="1">
    <location>
        <begin position="100"/>
        <end position="116"/>
    </location>
</feature>
<evidence type="ECO:0000259" key="3">
    <source>
        <dbReference type="PROSITE" id="PS50072"/>
    </source>
</evidence>
<feature type="domain" description="PPIase cyclophilin-type" evidence="3">
    <location>
        <begin position="167"/>
        <end position="355"/>
    </location>
</feature>
<dbReference type="Gene3D" id="2.40.100.10">
    <property type="entry name" value="Cyclophilin-like"/>
    <property type="match status" value="1"/>
</dbReference>
<proteinExistence type="predicted"/>
<accession>A0ABD3AFR4</accession>
<evidence type="ECO:0000313" key="5">
    <source>
        <dbReference type="Proteomes" id="UP001630127"/>
    </source>
</evidence>